<organism evidence="6 7">
    <name type="scientific">Schistosoma rodhaini</name>
    <dbReference type="NCBI Taxonomy" id="6188"/>
    <lineage>
        <taxon>Eukaryota</taxon>
        <taxon>Metazoa</taxon>
        <taxon>Spiralia</taxon>
        <taxon>Lophotrochozoa</taxon>
        <taxon>Platyhelminthes</taxon>
        <taxon>Trematoda</taxon>
        <taxon>Digenea</taxon>
        <taxon>Strigeidida</taxon>
        <taxon>Schistosomatoidea</taxon>
        <taxon>Schistosomatidae</taxon>
        <taxon>Schistosoma</taxon>
    </lineage>
</organism>
<evidence type="ECO:0000313" key="6">
    <source>
        <dbReference type="Proteomes" id="UP000050792"/>
    </source>
</evidence>
<dbReference type="InterPro" id="IPR017907">
    <property type="entry name" value="Znf_RING_CS"/>
</dbReference>
<dbReference type="PROSITE" id="PS00518">
    <property type="entry name" value="ZF_RING_1"/>
    <property type="match status" value="1"/>
</dbReference>
<proteinExistence type="predicted"/>
<dbReference type="GO" id="GO:0008270">
    <property type="term" value="F:zinc ion binding"/>
    <property type="evidence" value="ECO:0007669"/>
    <property type="project" value="UniProtKB-KW"/>
</dbReference>
<dbReference type="AlphaFoldDB" id="A0AA85GF66"/>
<feature type="domain" description="RING-type" evidence="5">
    <location>
        <begin position="73"/>
        <end position="111"/>
    </location>
</feature>
<dbReference type="InterPro" id="IPR013083">
    <property type="entry name" value="Znf_RING/FYVE/PHD"/>
</dbReference>
<evidence type="ECO:0000256" key="2">
    <source>
        <dbReference type="ARBA" id="ARBA00022771"/>
    </source>
</evidence>
<dbReference type="InterPro" id="IPR001841">
    <property type="entry name" value="Znf_RING"/>
</dbReference>
<keyword evidence="1" id="KW-0479">Metal-binding</keyword>
<keyword evidence="2 4" id="KW-0863">Zinc-finger</keyword>
<dbReference type="Gene3D" id="3.30.40.10">
    <property type="entry name" value="Zinc/RING finger domain, C3HC4 (zinc finger)"/>
    <property type="match status" value="1"/>
</dbReference>
<dbReference type="PANTHER" id="PTHR23327:SF51">
    <property type="entry name" value="TRANSCRIPTIONAL REGULATOR OF YEAST FORM ADHERENCE 3"/>
    <property type="match status" value="1"/>
</dbReference>
<dbReference type="PANTHER" id="PTHR23327">
    <property type="entry name" value="RING FINGER PROTEIN 127"/>
    <property type="match status" value="1"/>
</dbReference>
<name>A0AA85GF66_9TREM</name>
<dbReference type="SMART" id="SM00184">
    <property type="entry name" value="RING"/>
    <property type="match status" value="1"/>
</dbReference>
<evidence type="ECO:0000313" key="7">
    <source>
        <dbReference type="WBParaSite" id="SRDH1_89480.1"/>
    </source>
</evidence>
<dbReference type="SUPFAM" id="SSF57850">
    <property type="entry name" value="RING/U-box"/>
    <property type="match status" value="1"/>
</dbReference>
<dbReference type="PROSITE" id="PS50089">
    <property type="entry name" value="ZF_RING_2"/>
    <property type="match status" value="1"/>
</dbReference>
<sequence length="205" mass="23780">MKSSLHNQSTQVNELLSYCLIDSQSHTITTTNTTTTTTNTNTTDIDDPLIDINTIQLTNNKLLDHLIKQTFLCSICHNLLVNTRLLICGHQFCRECLYYWFKISNKCPLCRKSINYHCIISAINIDNFLDELINNGCNDLLKNQRIQRKNEKLSKLLDDYKYDTMNTRDISNTVTETYVQTTAYVDSTQSNVMMNRTTYYSNMNE</sequence>
<dbReference type="WBParaSite" id="SRDH1_89480.1">
    <property type="protein sequence ID" value="SRDH1_89480.1"/>
    <property type="gene ID" value="SRDH1_89480"/>
</dbReference>
<keyword evidence="6" id="KW-1185">Reference proteome</keyword>
<protein>
    <submittedName>
        <fullName evidence="7">RING-type domain-containing protein</fullName>
    </submittedName>
</protein>
<reference evidence="7" key="2">
    <citation type="submission" date="2023-11" db="UniProtKB">
        <authorList>
            <consortium name="WormBaseParasite"/>
        </authorList>
    </citation>
    <scope>IDENTIFICATION</scope>
</reference>
<evidence type="ECO:0000256" key="3">
    <source>
        <dbReference type="ARBA" id="ARBA00022833"/>
    </source>
</evidence>
<evidence type="ECO:0000256" key="4">
    <source>
        <dbReference type="PROSITE-ProRule" id="PRU00175"/>
    </source>
</evidence>
<dbReference type="Pfam" id="PF13639">
    <property type="entry name" value="zf-RING_2"/>
    <property type="match status" value="1"/>
</dbReference>
<dbReference type="Proteomes" id="UP000050792">
    <property type="component" value="Unassembled WGS sequence"/>
</dbReference>
<accession>A0AA85GF66</accession>
<evidence type="ECO:0000256" key="1">
    <source>
        <dbReference type="ARBA" id="ARBA00022723"/>
    </source>
</evidence>
<evidence type="ECO:0000259" key="5">
    <source>
        <dbReference type="PROSITE" id="PS50089"/>
    </source>
</evidence>
<keyword evidence="3" id="KW-0862">Zinc</keyword>
<reference evidence="6" key="1">
    <citation type="submission" date="2022-06" db="EMBL/GenBank/DDBJ databases">
        <authorList>
            <person name="Berger JAMES D."/>
            <person name="Berger JAMES D."/>
        </authorList>
    </citation>
    <scope>NUCLEOTIDE SEQUENCE [LARGE SCALE GENOMIC DNA]</scope>
</reference>